<dbReference type="AlphaFoldDB" id="A0A833H0V2"/>
<evidence type="ECO:0000313" key="7">
    <source>
        <dbReference type="EMBL" id="KAB2932021.1"/>
    </source>
</evidence>
<dbReference type="PANTHER" id="PTHR30055">
    <property type="entry name" value="HTH-TYPE TRANSCRIPTIONAL REGULATOR RUTR"/>
    <property type="match status" value="1"/>
</dbReference>
<dbReference type="GO" id="GO:0000976">
    <property type="term" value="F:transcription cis-regulatory region binding"/>
    <property type="evidence" value="ECO:0007669"/>
    <property type="project" value="TreeGrafter"/>
</dbReference>
<evidence type="ECO:0000256" key="3">
    <source>
        <dbReference type="ARBA" id="ARBA00023163"/>
    </source>
</evidence>
<evidence type="ECO:0000259" key="6">
    <source>
        <dbReference type="PROSITE" id="PS50977"/>
    </source>
</evidence>
<comment type="caution">
    <text evidence="7">The sequence shown here is derived from an EMBL/GenBank/DDBJ whole genome shotgun (WGS) entry which is preliminary data.</text>
</comment>
<feature type="compositionally biased region" description="Basic residues" evidence="5">
    <location>
        <begin position="1"/>
        <end position="19"/>
    </location>
</feature>
<protein>
    <submittedName>
        <fullName evidence="7">TetR/AcrR family transcriptional regulator</fullName>
    </submittedName>
</protein>
<dbReference type="InterPro" id="IPR050109">
    <property type="entry name" value="HTH-type_TetR-like_transc_reg"/>
</dbReference>
<dbReference type="InterPro" id="IPR041479">
    <property type="entry name" value="TetR_CgmR_C"/>
</dbReference>
<dbReference type="InterPro" id="IPR009057">
    <property type="entry name" value="Homeodomain-like_sf"/>
</dbReference>
<organism evidence="7 8">
    <name type="scientific">Leptonema illini</name>
    <dbReference type="NCBI Taxonomy" id="183"/>
    <lineage>
        <taxon>Bacteria</taxon>
        <taxon>Pseudomonadati</taxon>
        <taxon>Spirochaetota</taxon>
        <taxon>Spirochaetia</taxon>
        <taxon>Leptospirales</taxon>
        <taxon>Leptospiraceae</taxon>
        <taxon>Leptonema</taxon>
    </lineage>
</organism>
<dbReference type="PROSITE" id="PS50977">
    <property type="entry name" value="HTH_TETR_2"/>
    <property type="match status" value="1"/>
</dbReference>
<evidence type="ECO:0000256" key="1">
    <source>
        <dbReference type="ARBA" id="ARBA00023015"/>
    </source>
</evidence>
<reference evidence="7 8" key="1">
    <citation type="submission" date="2019-10" db="EMBL/GenBank/DDBJ databases">
        <title>Extracellular Electron Transfer in a Candidatus Methanoperedens spp. Enrichment Culture.</title>
        <authorList>
            <person name="Berger S."/>
            <person name="Rangel Shaw D."/>
            <person name="Berben T."/>
            <person name="In 'T Zandt M."/>
            <person name="Frank J."/>
            <person name="Reimann J."/>
            <person name="Jetten M.S.M."/>
            <person name="Welte C.U."/>
        </authorList>
    </citation>
    <scope>NUCLEOTIDE SEQUENCE [LARGE SCALE GENOMIC DNA]</scope>
    <source>
        <strain evidence="7">SB12</strain>
    </source>
</reference>
<evidence type="ECO:0000256" key="2">
    <source>
        <dbReference type="ARBA" id="ARBA00023125"/>
    </source>
</evidence>
<accession>A0A833H0V2</accession>
<proteinExistence type="predicted"/>
<dbReference type="Proteomes" id="UP000460298">
    <property type="component" value="Unassembled WGS sequence"/>
</dbReference>
<dbReference type="Pfam" id="PF00440">
    <property type="entry name" value="TetR_N"/>
    <property type="match status" value="1"/>
</dbReference>
<evidence type="ECO:0000313" key="8">
    <source>
        <dbReference type="Proteomes" id="UP000460298"/>
    </source>
</evidence>
<dbReference type="Gene3D" id="1.10.357.10">
    <property type="entry name" value="Tetracycline Repressor, domain 2"/>
    <property type="match status" value="1"/>
</dbReference>
<dbReference type="SUPFAM" id="SSF46689">
    <property type="entry name" value="Homeodomain-like"/>
    <property type="match status" value="1"/>
</dbReference>
<dbReference type="Pfam" id="PF17937">
    <property type="entry name" value="TetR_C_28"/>
    <property type="match status" value="1"/>
</dbReference>
<keyword evidence="3" id="KW-0804">Transcription</keyword>
<dbReference type="GO" id="GO:0003700">
    <property type="term" value="F:DNA-binding transcription factor activity"/>
    <property type="evidence" value="ECO:0007669"/>
    <property type="project" value="TreeGrafter"/>
</dbReference>
<keyword evidence="1" id="KW-0805">Transcription regulation</keyword>
<keyword evidence="2 4" id="KW-0238">DNA-binding</keyword>
<evidence type="ECO:0000256" key="4">
    <source>
        <dbReference type="PROSITE-ProRule" id="PRU00335"/>
    </source>
</evidence>
<gene>
    <name evidence="7" type="ORF">F9K24_12105</name>
</gene>
<name>A0A833H0V2_9LEPT</name>
<feature type="domain" description="HTH tetR-type" evidence="6">
    <location>
        <begin position="24"/>
        <end position="84"/>
    </location>
</feature>
<dbReference type="PRINTS" id="PR00455">
    <property type="entry name" value="HTHTETR"/>
</dbReference>
<feature type="DNA-binding region" description="H-T-H motif" evidence="4">
    <location>
        <begin position="47"/>
        <end position="66"/>
    </location>
</feature>
<dbReference type="EMBL" id="WBUI01000011">
    <property type="protein sequence ID" value="KAB2932021.1"/>
    <property type="molecule type" value="Genomic_DNA"/>
</dbReference>
<dbReference type="PANTHER" id="PTHR30055:SF234">
    <property type="entry name" value="HTH-TYPE TRANSCRIPTIONAL REGULATOR BETI"/>
    <property type="match status" value="1"/>
</dbReference>
<sequence length="200" mass="22549">MAIKKTAKRSAARTSKKGRPAGGETAREKILEAAYRVVQQHGAAHLTLENVAWEAGVSKGGLLYHFRSKDDLIRGMVEEHVRQEERLIHENLGEDPDAKAILRFVIDTAFEGRSGYDEDHEIGAALLPAILENPALLEPVENLICEMNRKIDELKDPALGYILRLALDGMHFTHMMGIGVIEDWQRKEVFKRMQQLVDEL</sequence>
<dbReference type="InterPro" id="IPR001647">
    <property type="entry name" value="HTH_TetR"/>
</dbReference>
<feature type="region of interest" description="Disordered" evidence="5">
    <location>
        <begin position="1"/>
        <end position="25"/>
    </location>
</feature>
<evidence type="ECO:0000256" key="5">
    <source>
        <dbReference type="SAM" id="MobiDB-lite"/>
    </source>
</evidence>